<dbReference type="Proteomes" id="UP000281261">
    <property type="component" value="Unassembled WGS sequence"/>
</dbReference>
<dbReference type="PANTHER" id="PTHR37023:SF1">
    <property type="entry name" value="ISSOD25 TRANSPOSASE TNPA_ISSOD25"/>
    <property type="match status" value="1"/>
</dbReference>
<evidence type="ECO:0000259" key="1">
    <source>
        <dbReference type="Pfam" id="PF04986"/>
    </source>
</evidence>
<dbReference type="InterPro" id="IPR007069">
    <property type="entry name" value="Transposase_32"/>
</dbReference>
<dbReference type="EMBL" id="QMNG01000048">
    <property type="protein sequence ID" value="RLC36533.1"/>
    <property type="molecule type" value="Genomic_DNA"/>
</dbReference>
<gene>
    <name evidence="3" type="ORF">DRH29_04365</name>
</gene>
<reference evidence="3 4" key="1">
    <citation type="submission" date="2018-06" db="EMBL/GenBank/DDBJ databases">
        <title>Extensive metabolic versatility and redundancy in microbially diverse, dynamic hydrothermal sediments.</title>
        <authorList>
            <person name="Dombrowski N."/>
            <person name="Teske A."/>
            <person name="Baker B.J."/>
        </authorList>
    </citation>
    <scope>NUCLEOTIDE SEQUENCE [LARGE SCALE GENOMIC DNA]</scope>
    <source>
        <strain evidence="3">B79_G16</strain>
    </source>
</reference>
<name>A0A420ZBP5_UNCK3</name>
<dbReference type="NCBIfam" id="NF033538">
    <property type="entry name" value="transpos_IS91"/>
    <property type="match status" value="1"/>
</dbReference>
<proteinExistence type="predicted"/>
<evidence type="ECO:0000313" key="3">
    <source>
        <dbReference type="EMBL" id="RLC36533.1"/>
    </source>
</evidence>
<dbReference type="PANTHER" id="PTHR37023">
    <property type="entry name" value="TRANSPOSASE"/>
    <property type="match status" value="1"/>
</dbReference>
<dbReference type="Pfam" id="PF14319">
    <property type="entry name" value="Zn_Tnp_IS91"/>
    <property type="match status" value="1"/>
</dbReference>
<dbReference type="InterPro" id="IPR054832">
    <property type="entry name" value="transpos_IS91"/>
</dbReference>
<sequence length="412" mass="47571">MGRKALEVADIFCQYGEVFLGNFGQSISPEQRRAMRAIKICRTAELGGHIDRCTHCGHEVISYNSCRNRHCPKCQSLAKASWLEEREAELLSTSYFHVVFTIPKALNQIALQNKREVYNILFEAAAGTLLTIAADPKHFGAKIGFMAVLHTWGQNLLLHPHLHFLIPGGGLSPDEKRWIHSHRKFFLPVRVLSRLFRRLFLESLTKAFRKGRLEFFGTINHLSNPESFSNLIEKCFNTEWVVYSKPPFAGAESVLDYLGRYTHRIAISNNRLLRLEDGKVTFTWRNYRRGNKLQTMTLRAEEFIRRFLLHVLPNGFMRIRYFGFLANRHRTQKLKLCRELLSQSPGESTLKSMDWKHRYAALTGKEVDLCPLCGKGHMVTVERLLPLRFPLVRPPPQIESNDGSPTKFQMYL</sequence>
<dbReference type="AlphaFoldDB" id="A0A420ZBP5"/>
<evidence type="ECO:0000313" key="4">
    <source>
        <dbReference type="Proteomes" id="UP000281261"/>
    </source>
</evidence>
<dbReference type="GO" id="GO:0003677">
    <property type="term" value="F:DNA binding"/>
    <property type="evidence" value="ECO:0007669"/>
    <property type="project" value="InterPro"/>
</dbReference>
<comment type="caution">
    <text evidence="3">The sequence shown here is derived from an EMBL/GenBank/DDBJ whole genome shotgun (WGS) entry which is preliminary data.</text>
</comment>
<dbReference type="Pfam" id="PF04986">
    <property type="entry name" value="Y2_Tnp"/>
    <property type="match status" value="1"/>
</dbReference>
<dbReference type="GO" id="GO:0006313">
    <property type="term" value="P:DNA transposition"/>
    <property type="evidence" value="ECO:0007669"/>
    <property type="project" value="InterPro"/>
</dbReference>
<accession>A0A420ZBP5</accession>
<feature type="domain" description="Transposase IS801/IS1294" evidence="1">
    <location>
        <begin position="144"/>
        <end position="330"/>
    </location>
</feature>
<dbReference type="InterPro" id="IPR026889">
    <property type="entry name" value="Zn_Tnp"/>
</dbReference>
<protein>
    <submittedName>
        <fullName evidence="3">IS91 family transposase</fullName>
    </submittedName>
</protein>
<feature type="domain" description="Transposase zinc-binding" evidence="2">
    <location>
        <begin position="12"/>
        <end position="102"/>
    </location>
</feature>
<evidence type="ECO:0000259" key="2">
    <source>
        <dbReference type="Pfam" id="PF14319"/>
    </source>
</evidence>
<organism evidence="3 4">
    <name type="scientific">candidate division Kazan bacterium</name>
    <dbReference type="NCBI Taxonomy" id="2202143"/>
    <lineage>
        <taxon>Bacteria</taxon>
        <taxon>Bacteria division Kazan-3B-28</taxon>
    </lineage>
</organism>
<dbReference type="GO" id="GO:0004803">
    <property type="term" value="F:transposase activity"/>
    <property type="evidence" value="ECO:0007669"/>
    <property type="project" value="InterPro"/>
</dbReference>